<dbReference type="STRING" id="1095629.A0A0C9Y031"/>
<reference evidence="3" key="2">
    <citation type="submission" date="2015-01" db="EMBL/GenBank/DDBJ databases">
        <title>Evolutionary Origins and Diversification of the Mycorrhizal Mutualists.</title>
        <authorList>
            <consortium name="DOE Joint Genome Institute"/>
            <consortium name="Mycorrhizal Genomics Consortium"/>
            <person name="Kohler A."/>
            <person name="Kuo A."/>
            <person name="Nagy L.G."/>
            <person name="Floudas D."/>
            <person name="Copeland A."/>
            <person name="Barry K.W."/>
            <person name="Cichocki N."/>
            <person name="Veneault-Fourrey C."/>
            <person name="LaButti K."/>
            <person name="Lindquist E.A."/>
            <person name="Lipzen A."/>
            <person name="Lundell T."/>
            <person name="Morin E."/>
            <person name="Murat C."/>
            <person name="Riley R."/>
            <person name="Ohm R."/>
            <person name="Sun H."/>
            <person name="Tunlid A."/>
            <person name="Henrissat B."/>
            <person name="Grigoriev I.V."/>
            <person name="Hibbett D.S."/>
            <person name="Martin F."/>
        </authorList>
    </citation>
    <scope>NUCLEOTIDE SEQUENCE [LARGE SCALE GENOMIC DNA]</scope>
    <source>
        <strain evidence="3">LaAM-08-1</strain>
    </source>
</reference>
<dbReference type="AlphaFoldDB" id="A0A0C9Y031"/>
<dbReference type="EMBL" id="KN838607">
    <property type="protein sequence ID" value="KIK01393.1"/>
    <property type="molecule type" value="Genomic_DNA"/>
</dbReference>
<dbReference type="HOGENOM" id="CLU_035915_0_0_1"/>
<dbReference type="OrthoDB" id="60092at2759"/>
<dbReference type="Pfam" id="PF04139">
    <property type="entry name" value="Rad9"/>
    <property type="match status" value="1"/>
</dbReference>
<dbReference type="InterPro" id="IPR046938">
    <property type="entry name" value="DNA_clamp_sf"/>
</dbReference>
<accession>A0A0C9Y031</accession>
<name>A0A0C9Y031_9AGAR</name>
<dbReference type="GO" id="GO:0030896">
    <property type="term" value="C:checkpoint clamp complex"/>
    <property type="evidence" value="ECO:0007669"/>
    <property type="project" value="InterPro"/>
</dbReference>
<evidence type="ECO:0000313" key="2">
    <source>
        <dbReference type="EMBL" id="KIK01393.1"/>
    </source>
</evidence>
<proteinExistence type="predicted"/>
<evidence type="ECO:0000313" key="3">
    <source>
        <dbReference type="Proteomes" id="UP000054477"/>
    </source>
</evidence>
<dbReference type="PANTHER" id="PTHR15237:SF0">
    <property type="entry name" value="CELL CYCLE CHECKPOINT CONTROL PROTEIN"/>
    <property type="match status" value="1"/>
</dbReference>
<dbReference type="GO" id="GO:0006281">
    <property type="term" value="P:DNA repair"/>
    <property type="evidence" value="ECO:0007669"/>
    <property type="project" value="TreeGrafter"/>
</dbReference>
<dbReference type="GO" id="GO:0031573">
    <property type="term" value="P:mitotic intra-S DNA damage checkpoint signaling"/>
    <property type="evidence" value="ECO:0007669"/>
    <property type="project" value="TreeGrafter"/>
</dbReference>
<dbReference type="GO" id="GO:0071479">
    <property type="term" value="P:cellular response to ionizing radiation"/>
    <property type="evidence" value="ECO:0007669"/>
    <property type="project" value="TreeGrafter"/>
</dbReference>
<dbReference type="SUPFAM" id="SSF55979">
    <property type="entry name" value="DNA clamp"/>
    <property type="match status" value="1"/>
</dbReference>
<dbReference type="Proteomes" id="UP000054477">
    <property type="component" value="Unassembled WGS sequence"/>
</dbReference>
<feature type="region of interest" description="Disordered" evidence="1">
    <location>
        <begin position="297"/>
        <end position="316"/>
    </location>
</feature>
<organism evidence="2 3">
    <name type="scientific">Laccaria amethystina LaAM-08-1</name>
    <dbReference type="NCBI Taxonomy" id="1095629"/>
    <lineage>
        <taxon>Eukaryota</taxon>
        <taxon>Fungi</taxon>
        <taxon>Dikarya</taxon>
        <taxon>Basidiomycota</taxon>
        <taxon>Agaricomycotina</taxon>
        <taxon>Agaricomycetes</taxon>
        <taxon>Agaricomycetidae</taxon>
        <taxon>Agaricales</taxon>
        <taxon>Agaricineae</taxon>
        <taxon>Hydnangiaceae</taxon>
        <taxon>Laccaria</taxon>
    </lineage>
</organism>
<sequence length="494" mass="54334">MQATLDSSSLKPFTKALICLSKYGDELSIYATPERLSLSATNSSKSAYCRIKYEKDFFTRYRVADHQEGRNDWTSDNAENITLTGQLLTKSLLSILKHRTIEKAVERCELSIVEGGAGNGQDGPESKLIMKLHCKHGIVKTHRLLLLTPTSLMAPGAPNNSNESRLTIGPKALKDMIEHFPVSKGIKSDPQLVWSFGNNDVALKSLESSIDSRGKGQLSTELTISAEEFEVYTIDEPPTTIAFHLREFNATIAYADTMSLGMELRFTDPAAPLFIDVEGDCSEALFVISTSQVSSAGASASSHRRNVNTKKREREETLGKATKIKRPMRVVQPSLAMERDQPIANPEPRSCVPSSAVCQEFRQTDMPPPSSFPGHSSFMEKAHEPLFLPSSSQLSAADEAVLRASGLEVGTMDELTEMLEGEGEEVTFGFTSQPPDFGERRGCQGNAEERFEIIDETELEATQSSYDSSKVWATQFPADIMHDQNCTSDVPTSV</sequence>
<dbReference type="Gene3D" id="3.70.10.10">
    <property type="match status" value="1"/>
</dbReference>
<evidence type="ECO:0008006" key="4">
    <source>
        <dbReference type="Google" id="ProtNLM"/>
    </source>
</evidence>
<keyword evidence="3" id="KW-1185">Reference proteome</keyword>
<gene>
    <name evidence="2" type="ORF">K443DRAFT_98681</name>
</gene>
<protein>
    <recommendedName>
        <fullName evidence="4">DNA repair protein rad9</fullName>
    </recommendedName>
</protein>
<evidence type="ECO:0000256" key="1">
    <source>
        <dbReference type="SAM" id="MobiDB-lite"/>
    </source>
</evidence>
<dbReference type="InterPro" id="IPR007268">
    <property type="entry name" value="Rad9/Ddc1"/>
</dbReference>
<dbReference type="PANTHER" id="PTHR15237">
    <property type="entry name" value="DNA REPAIR PROTEIN RAD9"/>
    <property type="match status" value="1"/>
</dbReference>
<dbReference type="GO" id="GO:0000076">
    <property type="term" value="P:DNA replication checkpoint signaling"/>
    <property type="evidence" value="ECO:0007669"/>
    <property type="project" value="TreeGrafter"/>
</dbReference>
<reference evidence="2 3" key="1">
    <citation type="submission" date="2014-04" db="EMBL/GenBank/DDBJ databases">
        <authorList>
            <consortium name="DOE Joint Genome Institute"/>
            <person name="Kuo A."/>
            <person name="Kohler A."/>
            <person name="Nagy L.G."/>
            <person name="Floudas D."/>
            <person name="Copeland A."/>
            <person name="Barry K.W."/>
            <person name="Cichocki N."/>
            <person name="Veneault-Fourrey C."/>
            <person name="LaButti K."/>
            <person name="Lindquist E.A."/>
            <person name="Lipzen A."/>
            <person name="Lundell T."/>
            <person name="Morin E."/>
            <person name="Murat C."/>
            <person name="Sun H."/>
            <person name="Tunlid A."/>
            <person name="Henrissat B."/>
            <person name="Grigoriev I.V."/>
            <person name="Hibbett D.S."/>
            <person name="Martin F."/>
            <person name="Nordberg H.P."/>
            <person name="Cantor M.N."/>
            <person name="Hua S.X."/>
        </authorList>
    </citation>
    <scope>NUCLEOTIDE SEQUENCE [LARGE SCALE GENOMIC DNA]</scope>
    <source>
        <strain evidence="2 3">LaAM-08-1</strain>
    </source>
</reference>